<dbReference type="PROSITE" id="PS00080">
    <property type="entry name" value="MULTICOPPER_OXIDASE2"/>
    <property type="match status" value="1"/>
</dbReference>
<evidence type="ECO:0000256" key="2">
    <source>
        <dbReference type="ARBA" id="ARBA00022723"/>
    </source>
</evidence>
<keyword evidence="10" id="KW-1185">Reference proteome</keyword>
<keyword evidence="5" id="KW-0732">Signal</keyword>
<dbReference type="GO" id="GO:0006826">
    <property type="term" value="P:iron ion transport"/>
    <property type="evidence" value="ECO:0007669"/>
    <property type="project" value="TreeGrafter"/>
</dbReference>
<protein>
    <submittedName>
        <fullName evidence="9">Uncharacterized protein</fullName>
    </submittedName>
</protein>
<proteinExistence type="inferred from homology"/>
<dbReference type="EMBL" id="JARAKH010000035">
    <property type="protein sequence ID" value="KAK8384269.1"/>
    <property type="molecule type" value="Genomic_DNA"/>
</dbReference>
<dbReference type="CDD" id="cd13884">
    <property type="entry name" value="CuRO_2_tcLCC_insect_like"/>
    <property type="match status" value="1"/>
</dbReference>
<accession>A0AAW0T9W6</accession>
<dbReference type="GO" id="GO:0005507">
    <property type="term" value="F:copper ion binding"/>
    <property type="evidence" value="ECO:0007669"/>
    <property type="project" value="InterPro"/>
</dbReference>
<dbReference type="Pfam" id="PF07732">
    <property type="entry name" value="Cu-oxidase_3"/>
    <property type="match status" value="1"/>
</dbReference>
<feature type="domain" description="Plastocyanin-like" evidence="7">
    <location>
        <begin position="448"/>
        <end position="504"/>
    </location>
</feature>
<keyword evidence="2" id="KW-0479">Metal-binding</keyword>
<feature type="domain" description="Plastocyanin-like" evidence="6">
    <location>
        <begin position="178"/>
        <end position="305"/>
    </location>
</feature>
<evidence type="ECO:0000256" key="1">
    <source>
        <dbReference type="ARBA" id="ARBA00010609"/>
    </source>
</evidence>
<evidence type="ECO:0000313" key="10">
    <source>
        <dbReference type="Proteomes" id="UP001487740"/>
    </source>
</evidence>
<dbReference type="Gene3D" id="2.60.40.420">
    <property type="entry name" value="Cupredoxins - blue copper proteins"/>
    <property type="match status" value="4"/>
</dbReference>
<feature type="chain" id="PRO_5043777118" evidence="5">
    <location>
        <begin position="28"/>
        <end position="527"/>
    </location>
</feature>
<dbReference type="PROSITE" id="PS00079">
    <property type="entry name" value="MULTICOPPER_OXIDASE1"/>
    <property type="match status" value="1"/>
</dbReference>
<dbReference type="GO" id="GO:0016491">
    <property type="term" value="F:oxidoreductase activity"/>
    <property type="evidence" value="ECO:0007669"/>
    <property type="project" value="UniProtKB-KW"/>
</dbReference>
<dbReference type="InterPro" id="IPR011706">
    <property type="entry name" value="Cu-oxidase_C"/>
</dbReference>
<evidence type="ECO:0000256" key="5">
    <source>
        <dbReference type="SAM" id="SignalP"/>
    </source>
</evidence>
<keyword evidence="3" id="KW-0560">Oxidoreductase</keyword>
<name>A0AAW0T9W6_SCYPA</name>
<dbReference type="AlphaFoldDB" id="A0AAW0T9W6"/>
<dbReference type="InterPro" id="IPR045087">
    <property type="entry name" value="Cu-oxidase_fam"/>
</dbReference>
<dbReference type="Proteomes" id="UP001487740">
    <property type="component" value="Unassembled WGS sequence"/>
</dbReference>
<dbReference type="Pfam" id="PF07731">
    <property type="entry name" value="Cu-oxidase_2"/>
    <property type="match status" value="1"/>
</dbReference>
<dbReference type="InterPro" id="IPR011707">
    <property type="entry name" value="Cu-oxidase-like_N"/>
</dbReference>
<feature type="signal peptide" evidence="5">
    <location>
        <begin position="1"/>
        <end position="27"/>
    </location>
</feature>
<comment type="caution">
    <text evidence="9">The sequence shown here is derived from an EMBL/GenBank/DDBJ whole genome shotgun (WGS) entry which is preliminary data.</text>
</comment>
<dbReference type="InterPro" id="IPR001117">
    <property type="entry name" value="Cu-oxidase_2nd"/>
</dbReference>
<dbReference type="InterPro" id="IPR033138">
    <property type="entry name" value="Cu_oxidase_CS"/>
</dbReference>
<evidence type="ECO:0000256" key="4">
    <source>
        <dbReference type="ARBA" id="ARBA00023008"/>
    </source>
</evidence>
<reference evidence="9 10" key="1">
    <citation type="submission" date="2023-03" db="EMBL/GenBank/DDBJ databases">
        <title>High-quality genome of Scylla paramamosain provides insights in environmental adaptation.</title>
        <authorList>
            <person name="Zhang L."/>
        </authorList>
    </citation>
    <scope>NUCLEOTIDE SEQUENCE [LARGE SCALE GENOMIC DNA]</scope>
    <source>
        <strain evidence="9">LZ_2023a</strain>
        <tissue evidence="9">Muscle</tissue>
    </source>
</reference>
<evidence type="ECO:0000259" key="8">
    <source>
        <dbReference type="Pfam" id="PF07732"/>
    </source>
</evidence>
<keyword evidence="4" id="KW-0186">Copper</keyword>
<evidence type="ECO:0000259" key="6">
    <source>
        <dbReference type="Pfam" id="PF00394"/>
    </source>
</evidence>
<comment type="similarity">
    <text evidence="1">Belongs to the multicopper oxidase family.</text>
</comment>
<dbReference type="SUPFAM" id="SSF49503">
    <property type="entry name" value="Cupredoxins"/>
    <property type="match status" value="3"/>
</dbReference>
<dbReference type="GO" id="GO:0005886">
    <property type="term" value="C:plasma membrane"/>
    <property type="evidence" value="ECO:0007669"/>
    <property type="project" value="TreeGrafter"/>
</dbReference>
<sequence>MTLFATTTPRLPHLLLLALSSLHSTTAATSWTLQDTPDTLTDLHHPCVRSCVEGDRRECHYIFTVEWYRSLSLECGDCPFNHTHCASHHCVFADGVQRPLVTVNRRLPGPFIHVCQWDEVVVNVENDLHLDSTSIHWHGIHQRGTPYMDGVPFLTQCPILPGTTFSRPLTRAFPQDQDKPHTLLINGRGRFLTHKRGNEEATTPLHEVTVKAGKRHRFRTLSNSIRNCPIVISVDNHTLLVIAADGHPIQPITVDSLTIYGGERWDFVLTANQEQGTYWIKFQGLMHCGTRHKAAYQLAVLRYEGTEGVPDTRAPTSYHTTIREGFQLNSLDNAPGDGTFLTAAEMRSVTPTKEDISRHPDYTFWLNFNFYAQLSLQPPGSPPQVMVHINGISFKLPSAPPLYQPNVDTSIFCNETSRKNCDEGFCHCPHVLTVKQDSLVEVVLVDERQVNRNFEHAPLKDTVTVPSGGYTVLRFLASNPGYWLFHCHLTFHVEMGMAMVFYVAGNHAAPPPPDDLPRCGLSGIDAL</sequence>
<dbReference type="InterPro" id="IPR002355">
    <property type="entry name" value="Cu_oxidase_Cu_BS"/>
</dbReference>
<evidence type="ECO:0000256" key="3">
    <source>
        <dbReference type="ARBA" id="ARBA00023002"/>
    </source>
</evidence>
<dbReference type="InterPro" id="IPR008972">
    <property type="entry name" value="Cupredoxin"/>
</dbReference>
<feature type="domain" description="Plastocyanin-like" evidence="8">
    <location>
        <begin position="87"/>
        <end position="166"/>
    </location>
</feature>
<gene>
    <name evidence="9" type="ORF">O3P69_009199</name>
</gene>
<evidence type="ECO:0000259" key="7">
    <source>
        <dbReference type="Pfam" id="PF07731"/>
    </source>
</evidence>
<organism evidence="9 10">
    <name type="scientific">Scylla paramamosain</name>
    <name type="common">Mud crab</name>
    <dbReference type="NCBI Taxonomy" id="85552"/>
    <lineage>
        <taxon>Eukaryota</taxon>
        <taxon>Metazoa</taxon>
        <taxon>Ecdysozoa</taxon>
        <taxon>Arthropoda</taxon>
        <taxon>Crustacea</taxon>
        <taxon>Multicrustacea</taxon>
        <taxon>Malacostraca</taxon>
        <taxon>Eumalacostraca</taxon>
        <taxon>Eucarida</taxon>
        <taxon>Decapoda</taxon>
        <taxon>Pleocyemata</taxon>
        <taxon>Brachyura</taxon>
        <taxon>Eubrachyura</taxon>
        <taxon>Portunoidea</taxon>
        <taxon>Portunidae</taxon>
        <taxon>Portuninae</taxon>
        <taxon>Scylla</taxon>
    </lineage>
</organism>
<dbReference type="Pfam" id="PF00394">
    <property type="entry name" value="Cu-oxidase"/>
    <property type="match status" value="1"/>
</dbReference>
<dbReference type="PANTHER" id="PTHR11709:SF394">
    <property type="entry name" value="FI03373P-RELATED"/>
    <property type="match status" value="1"/>
</dbReference>
<dbReference type="FunFam" id="2.60.40.420:FF:000045">
    <property type="entry name" value="Laccase 2"/>
    <property type="match status" value="1"/>
</dbReference>
<dbReference type="PANTHER" id="PTHR11709">
    <property type="entry name" value="MULTI-COPPER OXIDASE"/>
    <property type="match status" value="1"/>
</dbReference>
<evidence type="ECO:0000313" key="9">
    <source>
        <dbReference type="EMBL" id="KAK8384269.1"/>
    </source>
</evidence>